<evidence type="ECO:0000313" key="8">
    <source>
        <dbReference type="EMBL" id="MBW4330562.1"/>
    </source>
</evidence>
<keyword evidence="3" id="KW-0812">Transmembrane</keyword>
<keyword evidence="3 4" id="KW-0472">Membrane</keyword>
<feature type="domain" description="TonB-dependent receptor plug" evidence="7">
    <location>
        <begin position="61"/>
        <end position="168"/>
    </location>
</feature>
<comment type="similarity">
    <text evidence="3 4">Belongs to the TonB-dependent receptor family.</text>
</comment>
<dbReference type="PANTHER" id="PTHR32552">
    <property type="entry name" value="FERRICHROME IRON RECEPTOR-RELATED"/>
    <property type="match status" value="1"/>
</dbReference>
<keyword evidence="9" id="KW-1185">Reference proteome</keyword>
<protein>
    <submittedName>
        <fullName evidence="8">TonB-dependent receptor</fullName>
    </submittedName>
</protein>
<evidence type="ECO:0000256" key="3">
    <source>
        <dbReference type="PROSITE-ProRule" id="PRU01360"/>
    </source>
</evidence>
<keyword evidence="2 4" id="KW-0798">TonB box</keyword>
<keyword evidence="5" id="KW-0732">Signal</keyword>
<organism evidence="8 9">
    <name type="scientific">Stakelama flava</name>
    <dbReference type="NCBI Taxonomy" id="2860338"/>
    <lineage>
        <taxon>Bacteria</taxon>
        <taxon>Pseudomonadati</taxon>
        <taxon>Pseudomonadota</taxon>
        <taxon>Alphaproteobacteria</taxon>
        <taxon>Sphingomonadales</taxon>
        <taxon>Sphingomonadaceae</taxon>
        <taxon>Stakelama</taxon>
    </lineage>
</organism>
<evidence type="ECO:0000256" key="2">
    <source>
        <dbReference type="ARBA" id="ARBA00023077"/>
    </source>
</evidence>
<feature type="chain" id="PRO_5046426220" evidence="5">
    <location>
        <begin position="28"/>
        <end position="806"/>
    </location>
</feature>
<dbReference type="Pfam" id="PF07715">
    <property type="entry name" value="Plug"/>
    <property type="match status" value="1"/>
</dbReference>
<dbReference type="RefSeq" id="WP_219237659.1">
    <property type="nucleotide sequence ID" value="NZ_JAHWZX010000004.1"/>
</dbReference>
<dbReference type="InterPro" id="IPR000531">
    <property type="entry name" value="Beta-barrel_TonB"/>
</dbReference>
<comment type="subcellular location">
    <subcellularLocation>
        <location evidence="3">Cell outer membrane</location>
        <topology evidence="3">Multi-pass membrane protein</topology>
    </subcellularLocation>
</comment>
<feature type="domain" description="TonB-dependent receptor-like beta-barrel" evidence="6">
    <location>
        <begin position="297"/>
        <end position="761"/>
    </location>
</feature>
<proteinExistence type="inferred from homology"/>
<evidence type="ECO:0000259" key="6">
    <source>
        <dbReference type="Pfam" id="PF00593"/>
    </source>
</evidence>
<evidence type="ECO:0000313" key="9">
    <source>
        <dbReference type="Proteomes" id="UP001197214"/>
    </source>
</evidence>
<dbReference type="PROSITE" id="PS52016">
    <property type="entry name" value="TONB_DEPENDENT_REC_3"/>
    <property type="match status" value="1"/>
</dbReference>
<keyword evidence="1" id="KW-0406">Ion transport</keyword>
<dbReference type="InterPro" id="IPR039426">
    <property type="entry name" value="TonB-dep_rcpt-like"/>
</dbReference>
<keyword evidence="3" id="KW-1134">Transmembrane beta strand</keyword>
<evidence type="ECO:0000256" key="5">
    <source>
        <dbReference type="SAM" id="SignalP"/>
    </source>
</evidence>
<comment type="caution">
    <text evidence="8">The sequence shown here is derived from an EMBL/GenBank/DDBJ whole genome shotgun (WGS) entry which is preliminary data.</text>
</comment>
<evidence type="ECO:0000256" key="4">
    <source>
        <dbReference type="RuleBase" id="RU003357"/>
    </source>
</evidence>
<dbReference type="PANTHER" id="PTHR32552:SF81">
    <property type="entry name" value="TONB-DEPENDENT OUTER MEMBRANE RECEPTOR"/>
    <property type="match status" value="1"/>
</dbReference>
<dbReference type="EMBL" id="JAHWZX010000004">
    <property type="protein sequence ID" value="MBW4330562.1"/>
    <property type="molecule type" value="Genomic_DNA"/>
</dbReference>
<sequence>MTGNALKRLGLMSATMLTGFSASGAMAQVTAATAAADSAAATDAIQANDIVVTGTRRSTSLQDTPINISAITGEELSDKRIDDVRDLADFTPGVTIQDTGPRSTGGIVFRGLNADDNSTFGSNNDDAIATYLGETPLYLDLKLLDLQRVEVLRGPQGTLYGAGTLAGAIRYIPERPDATKWEGKFHGRMFGMSHSDDPGFETDAVLNMPIIKDVLALRAVVGYYDTPGFIDYPLLVNEPGVSLPQPGLPDQTLGTAEEQAANLHRYKDANFEHTFTSRLQAGIYPWEGASIYLTYAHQDTRTNGRQINGYGVLGTGKYEAPQRYLEPATRKSDLYSAEVEIDLGDFAQLVSATSYSKRNNWSSSDVTDLLIDLDYDYELFPAFAGYTDSRQTYEQTTQELRLVSTHGGPLSWVIGGFYNDLDYNSNYVEILPGIPEFYGIYRPDNYEYASYVKSKDKEKAIFGEATLEPIKGLKITGGLRYYKYQSEIDGGSALPLYQTYPEINYSGRSGDTSDDGLVWKANLSYEFSPELLVYGTYSTGYRIGGVNRVAPCVLPLPEGQNLCALPDELSYGPDKTKNAEIGARATLFNGLLSGSLDVYHIDWDGIQLAGQTVNGAIGITVNGGTAVSKGVELEFALHPANGLVIRGNYAYVDAHLTEDVPGLLQQEDQDGDGDPDKIDAKAGDRLPGSAKHSAALGATYTFSLSDNSEISANWTATYHGNVLSRVGARAYGEKIPDYTTHRAFIGWRKDIFSIKLYADNIFDKYAYTAVGEDLSRQIVNDGVVSRYYSRTVLTPRVIGLETNINF</sequence>
<reference evidence="8 9" key="1">
    <citation type="submission" date="2021-07" db="EMBL/GenBank/DDBJ databases">
        <title>Stakelama flava sp. nov., a novel endophytic bacterium isolated from branch of Kandelia candel.</title>
        <authorList>
            <person name="Tuo L."/>
        </authorList>
    </citation>
    <scope>NUCLEOTIDE SEQUENCE [LARGE SCALE GENOMIC DNA]</scope>
    <source>
        <strain evidence="8 9">CBK3Z-3</strain>
    </source>
</reference>
<keyword evidence="3" id="KW-0813">Transport</keyword>
<feature type="signal peptide" evidence="5">
    <location>
        <begin position="1"/>
        <end position="27"/>
    </location>
</feature>
<dbReference type="InterPro" id="IPR012910">
    <property type="entry name" value="Plug_dom"/>
</dbReference>
<evidence type="ECO:0000259" key="7">
    <source>
        <dbReference type="Pfam" id="PF07715"/>
    </source>
</evidence>
<evidence type="ECO:0000256" key="1">
    <source>
        <dbReference type="ARBA" id="ARBA00023065"/>
    </source>
</evidence>
<keyword evidence="3" id="KW-0998">Cell outer membrane</keyword>
<accession>A0ABS6XK33</accession>
<keyword evidence="8" id="KW-0675">Receptor</keyword>
<name>A0ABS6XK33_9SPHN</name>
<dbReference type="Proteomes" id="UP001197214">
    <property type="component" value="Unassembled WGS sequence"/>
</dbReference>
<dbReference type="Pfam" id="PF00593">
    <property type="entry name" value="TonB_dep_Rec_b-barrel"/>
    <property type="match status" value="1"/>
</dbReference>
<gene>
    <name evidence="8" type="ORF">KY084_06690</name>
</gene>